<reference evidence="5" key="1">
    <citation type="journal article" date="2019" name="Int. J. Syst. Evol. Microbiol.">
        <title>The Global Catalogue of Microorganisms (GCM) 10K type strain sequencing project: providing services to taxonomists for standard genome sequencing and annotation.</title>
        <authorList>
            <consortium name="The Broad Institute Genomics Platform"/>
            <consortium name="The Broad Institute Genome Sequencing Center for Infectious Disease"/>
            <person name="Wu L."/>
            <person name="Ma J."/>
        </authorList>
    </citation>
    <scope>NUCLEOTIDE SEQUENCE [LARGE SCALE GENOMIC DNA]</scope>
    <source>
        <strain evidence="5">JCM 17326</strain>
    </source>
</reference>
<keyword evidence="1" id="KW-0521">NADP</keyword>
<dbReference type="Pfam" id="PF08240">
    <property type="entry name" value="ADH_N"/>
    <property type="match status" value="1"/>
</dbReference>
<dbReference type="RefSeq" id="WP_345563322.1">
    <property type="nucleotide sequence ID" value="NZ_BAABDQ010000007.1"/>
</dbReference>
<organism evidence="4 5">
    <name type="scientific">Nonomuraea rosea</name>
    <dbReference type="NCBI Taxonomy" id="638574"/>
    <lineage>
        <taxon>Bacteria</taxon>
        <taxon>Bacillati</taxon>
        <taxon>Actinomycetota</taxon>
        <taxon>Actinomycetes</taxon>
        <taxon>Streptosporangiales</taxon>
        <taxon>Streptosporangiaceae</taxon>
        <taxon>Nonomuraea</taxon>
    </lineage>
</organism>
<dbReference type="Gene3D" id="3.40.50.720">
    <property type="entry name" value="NAD(P)-binding Rossmann-like Domain"/>
    <property type="match status" value="1"/>
</dbReference>
<accession>A0ABP6WMA0</accession>
<evidence type="ECO:0000259" key="3">
    <source>
        <dbReference type="SMART" id="SM00829"/>
    </source>
</evidence>
<dbReference type="Proteomes" id="UP001500630">
    <property type="component" value="Unassembled WGS sequence"/>
</dbReference>
<dbReference type="SUPFAM" id="SSF50129">
    <property type="entry name" value="GroES-like"/>
    <property type="match status" value="1"/>
</dbReference>
<feature type="domain" description="Enoyl reductase (ER)" evidence="3">
    <location>
        <begin position="10"/>
        <end position="320"/>
    </location>
</feature>
<proteinExistence type="predicted"/>
<dbReference type="InterPro" id="IPR013154">
    <property type="entry name" value="ADH-like_N"/>
</dbReference>
<dbReference type="InterPro" id="IPR002364">
    <property type="entry name" value="Quin_OxRdtase/zeta-crystal_CS"/>
</dbReference>
<dbReference type="InterPro" id="IPR036291">
    <property type="entry name" value="NAD(P)-bd_dom_sf"/>
</dbReference>
<name>A0ABP6WMA0_9ACTN</name>
<gene>
    <name evidence="4" type="ORF">GCM10022419_037550</name>
</gene>
<dbReference type="InterPro" id="IPR013149">
    <property type="entry name" value="ADH-like_C"/>
</dbReference>
<evidence type="ECO:0000313" key="5">
    <source>
        <dbReference type="Proteomes" id="UP001500630"/>
    </source>
</evidence>
<dbReference type="PANTHER" id="PTHR48106">
    <property type="entry name" value="QUINONE OXIDOREDUCTASE PIG3-RELATED"/>
    <property type="match status" value="1"/>
</dbReference>
<dbReference type="EMBL" id="BAABDQ010000007">
    <property type="protein sequence ID" value="GAA3553679.1"/>
    <property type="molecule type" value="Genomic_DNA"/>
</dbReference>
<sequence>MDAIRLHSYGPAANLRLETVPDPVPQAGQVRIAVRAAGVHFIDTVLRQGRPVGPHPAPDLPAILGGEVAGVVESAGEGVPADLTGRRVLTSDVISGGYASLAVAGAASLTVLPDHLDDGTALAVGATGATTFGLLELAPPGPSDVVLVMAAAGGIGTLLVQYARRAGARVVGAAGGPEKAGRVAELGADLAVDYRLPGWDKVVREAFGEVSVVFDGVGGELGRSAYGLVGRGGRHLVFGSAAGEWFFPGKAEAAARGVTVVDGIGRLLGRPGGFGDLQARALAAAADGSLTPAVQAFPLAGAVAAHEAMEGRTTMGKVILVP</sequence>
<keyword evidence="5" id="KW-1185">Reference proteome</keyword>
<dbReference type="PANTHER" id="PTHR48106:SF13">
    <property type="entry name" value="QUINONE OXIDOREDUCTASE-RELATED"/>
    <property type="match status" value="1"/>
</dbReference>
<comment type="caution">
    <text evidence="4">The sequence shown here is derived from an EMBL/GenBank/DDBJ whole genome shotgun (WGS) entry which is preliminary data.</text>
</comment>
<keyword evidence="2" id="KW-0560">Oxidoreductase</keyword>
<evidence type="ECO:0000256" key="2">
    <source>
        <dbReference type="ARBA" id="ARBA00023002"/>
    </source>
</evidence>
<dbReference type="PROSITE" id="PS01162">
    <property type="entry name" value="QOR_ZETA_CRYSTAL"/>
    <property type="match status" value="1"/>
</dbReference>
<evidence type="ECO:0000313" key="4">
    <source>
        <dbReference type="EMBL" id="GAA3553679.1"/>
    </source>
</evidence>
<protein>
    <submittedName>
        <fullName evidence="4">Zinc-binding dehydrogenase</fullName>
    </submittedName>
</protein>
<dbReference type="SUPFAM" id="SSF51735">
    <property type="entry name" value="NAD(P)-binding Rossmann-fold domains"/>
    <property type="match status" value="1"/>
</dbReference>
<evidence type="ECO:0000256" key="1">
    <source>
        <dbReference type="ARBA" id="ARBA00022857"/>
    </source>
</evidence>
<dbReference type="Pfam" id="PF00107">
    <property type="entry name" value="ADH_zinc_N"/>
    <property type="match status" value="1"/>
</dbReference>
<dbReference type="SMART" id="SM00829">
    <property type="entry name" value="PKS_ER"/>
    <property type="match status" value="1"/>
</dbReference>
<dbReference type="InterPro" id="IPR020843">
    <property type="entry name" value="ER"/>
</dbReference>
<dbReference type="InterPro" id="IPR011032">
    <property type="entry name" value="GroES-like_sf"/>
</dbReference>
<dbReference type="Gene3D" id="3.90.180.10">
    <property type="entry name" value="Medium-chain alcohol dehydrogenases, catalytic domain"/>
    <property type="match status" value="1"/>
</dbReference>